<protein>
    <recommendedName>
        <fullName evidence="4">Lipoprotein</fullName>
    </recommendedName>
</protein>
<evidence type="ECO:0000313" key="2">
    <source>
        <dbReference type="EMBL" id="GAA0501574.1"/>
    </source>
</evidence>
<keyword evidence="3" id="KW-1185">Reference proteome</keyword>
<accession>A0ABP3LIJ0</accession>
<organism evidence="2 3">
    <name type="scientific">Deinococcus depolymerans</name>
    <dbReference type="NCBI Taxonomy" id="392408"/>
    <lineage>
        <taxon>Bacteria</taxon>
        <taxon>Thermotogati</taxon>
        <taxon>Deinococcota</taxon>
        <taxon>Deinococci</taxon>
        <taxon>Deinococcales</taxon>
        <taxon>Deinococcaceae</taxon>
        <taxon>Deinococcus</taxon>
    </lineage>
</organism>
<feature type="signal peptide" evidence="1">
    <location>
        <begin position="1"/>
        <end position="24"/>
    </location>
</feature>
<keyword evidence="1" id="KW-0732">Signal</keyword>
<comment type="caution">
    <text evidence="2">The sequence shown here is derived from an EMBL/GenBank/DDBJ whole genome shotgun (WGS) entry which is preliminary data.</text>
</comment>
<feature type="chain" id="PRO_5045910715" description="Lipoprotein" evidence="1">
    <location>
        <begin position="25"/>
        <end position="220"/>
    </location>
</feature>
<dbReference type="RefSeq" id="WP_343755980.1">
    <property type="nucleotide sequence ID" value="NZ_BAAADB010000004.1"/>
</dbReference>
<sequence>MRTRMLPALLIPALIASCNTTSVTTDPLDLSFTATGTTQNYKPVQDAELSYTTQNTKLVVGTLKAGGTVDITMTAAQATSVTMRQLSEYATAWKNGGCDISGLAVQDTTLRFTDRAMFNTAGGTSSVLYPQAVRKNADGTTTVERSGFWYAQKTGSMKGAVKCPGRPDVTYDVTLQPGWNTTVHTLTTRPDGTITDDRIGQSRVTNTYDGPWYAYTVTNP</sequence>
<name>A0ABP3LIJ0_9DEIO</name>
<reference evidence="3" key="1">
    <citation type="journal article" date="2019" name="Int. J. Syst. Evol. Microbiol.">
        <title>The Global Catalogue of Microorganisms (GCM) 10K type strain sequencing project: providing services to taxonomists for standard genome sequencing and annotation.</title>
        <authorList>
            <consortium name="The Broad Institute Genomics Platform"/>
            <consortium name="The Broad Institute Genome Sequencing Center for Infectious Disease"/>
            <person name="Wu L."/>
            <person name="Ma J."/>
        </authorList>
    </citation>
    <scope>NUCLEOTIDE SEQUENCE [LARGE SCALE GENOMIC DNA]</scope>
    <source>
        <strain evidence="3">JCM 14368</strain>
    </source>
</reference>
<gene>
    <name evidence="2" type="ORF">GCM10008937_06330</name>
</gene>
<dbReference type="EMBL" id="BAAADB010000004">
    <property type="protein sequence ID" value="GAA0501574.1"/>
    <property type="molecule type" value="Genomic_DNA"/>
</dbReference>
<dbReference type="Proteomes" id="UP001500191">
    <property type="component" value="Unassembled WGS sequence"/>
</dbReference>
<evidence type="ECO:0000313" key="3">
    <source>
        <dbReference type="Proteomes" id="UP001500191"/>
    </source>
</evidence>
<proteinExistence type="predicted"/>
<evidence type="ECO:0008006" key="4">
    <source>
        <dbReference type="Google" id="ProtNLM"/>
    </source>
</evidence>
<evidence type="ECO:0000256" key="1">
    <source>
        <dbReference type="SAM" id="SignalP"/>
    </source>
</evidence>
<dbReference type="PROSITE" id="PS51257">
    <property type="entry name" value="PROKAR_LIPOPROTEIN"/>
    <property type="match status" value="1"/>
</dbReference>